<dbReference type="Pfam" id="PF04103">
    <property type="entry name" value="CD20"/>
    <property type="match status" value="1"/>
</dbReference>
<feature type="region of interest" description="Disordered" evidence="5">
    <location>
        <begin position="125"/>
        <end position="158"/>
    </location>
</feature>
<dbReference type="EMBL" id="JAFBMS010000014">
    <property type="protein sequence ID" value="KAG9347201.1"/>
    <property type="molecule type" value="Genomic_DNA"/>
</dbReference>
<sequence length="158" mass="17312">MDRYRYFIFNQRSTVVLGLVQIGCAGLCVVCGFIDAAFRRDTTLSSTRAPLWAGVKFILSQTVKGANVAVLMACLCSLLVTGLMAYLGCRSLPFCACYDSSTGLELLVPQNDPSPQTEMICTWQGGDDRLFNTPSQPDDRSTEQQDSPPKAPPYTRLV</sequence>
<feature type="transmembrane region" description="Helical" evidence="6">
    <location>
        <begin position="15"/>
        <end position="38"/>
    </location>
</feature>
<keyword evidence="8" id="KW-1185">Reference proteome</keyword>
<comment type="subcellular location">
    <subcellularLocation>
        <location evidence="1">Membrane</location>
        <topology evidence="1">Multi-pass membrane protein</topology>
    </subcellularLocation>
</comment>
<keyword evidence="2 6" id="KW-0812">Transmembrane</keyword>
<keyword evidence="4 6" id="KW-0472">Membrane</keyword>
<protein>
    <submittedName>
        <fullName evidence="7">Uncharacterized protein</fullName>
    </submittedName>
</protein>
<comment type="caution">
    <text evidence="7">The sequence shown here is derived from an EMBL/GenBank/DDBJ whole genome shotgun (WGS) entry which is preliminary data.</text>
</comment>
<accession>A0A8T2P7H3</accession>
<evidence type="ECO:0000256" key="3">
    <source>
        <dbReference type="ARBA" id="ARBA00022989"/>
    </source>
</evidence>
<organism evidence="7 8">
    <name type="scientific">Albula glossodonta</name>
    <name type="common">roundjaw bonefish</name>
    <dbReference type="NCBI Taxonomy" id="121402"/>
    <lineage>
        <taxon>Eukaryota</taxon>
        <taxon>Metazoa</taxon>
        <taxon>Chordata</taxon>
        <taxon>Craniata</taxon>
        <taxon>Vertebrata</taxon>
        <taxon>Euteleostomi</taxon>
        <taxon>Actinopterygii</taxon>
        <taxon>Neopterygii</taxon>
        <taxon>Teleostei</taxon>
        <taxon>Albuliformes</taxon>
        <taxon>Albulidae</taxon>
        <taxon>Albula</taxon>
    </lineage>
</organism>
<gene>
    <name evidence="7" type="ORF">JZ751_006129</name>
</gene>
<evidence type="ECO:0000313" key="8">
    <source>
        <dbReference type="Proteomes" id="UP000824540"/>
    </source>
</evidence>
<evidence type="ECO:0000256" key="4">
    <source>
        <dbReference type="ARBA" id="ARBA00023136"/>
    </source>
</evidence>
<dbReference type="OrthoDB" id="9878438at2759"/>
<evidence type="ECO:0000256" key="5">
    <source>
        <dbReference type="SAM" id="MobiDB-lite"/>
    </source>
</evidence>
<dbReference type="AlphaFoldDB" id="A0A8T2P7H3"/>
<keyword evidence="3 6" id="KW-1133">Transmembrane helix</keyword>
<evidence type="ECO:0000256" key="6">
    <source>
        <dbReference type="SAM" id="Phobius"/>
    </source>
</evidence>
<evidence type="ECO:0000256" key="1">
    <source>
        <dbReference type="ARBA" id="ARBA00004141"/>
    </source>
</evidence>
<dbReference type="GO" id="GO:0016020">
    <property type="term" value="C:membrane"/>
    <property type="evidence" value="ECO:0007669"/>
    <property type="project" value="UniProtKB-SubCell"/>
</dbReference>
<proteinExistence type="predicted"/>
<evidence type="ECO:0000313" key="7">
    <source>
        <dbReference type="EMBL" id="KAG9347201.1"/>
    </source>
</evidence>
<dbReference type="Proteomes" id="UP000824540">
    <property type="component" value="Unassembled WGS sequence"/>
</dbReference>
<evidence type="ECO:0000256" key="2">
    <source>
        <dbReference type="ARBA" id="ARBA00022692"/>
    </source>
</evidence>
<dbReference type="InterPro" id="IPR007237">
    <property type="entry name" value="CD20-like"/>
</dbReference>
<feature type="transmembrane region" description="Helical" evidence="6">
    <location>
        <begin position="66"/>
        <end position="87"/>
    </location>
</feature>
<reference evidence="7" key="1">
    <citation type="thesis" date="2021" institute="BYU ScholarsArchive" country="Provo, UT, USA">
        <title>Applications of and Algorithms for Genome Assembly and Genomic Analyses with an Emphasis on Marine Teleosts.</title>
        <authorList>
            <person name="Pickett B.D."/>
        </authorList>
    </citation>
    <scope>NUCLEOTIDE SEQUENCE</scope>
    <source>
        <strain evidence="7">HI-2016</strain>
    </source>
</reference>
<name>A0A8T2P7H3_9TELE</name>